<evidence type="ECO:0000259" key="1">
    <source>
        <dbReference type="Pfam" id="PF12697"/>
    </source>
</evidence>
<feature type="domain" description="AB hydrolase-1" evidence="1">
    <location>
        <begin position="28"/>
        <end position="249"/>
    </location>
</feature>
<organism evidence="2 3">
    <name type="scientific">Microbacterium ureisolvens</name>
    <dbReference type="NCBI Taxonomy" id="2781186"/>
    <lineage>
        <taxon>Bacteria</taxon>
        <taxon>Bacillati</taxon>
        <taxon>Actinomycetota</taxon>
        <taxon>Actinomycetes</taxon>
        <taxon>Micrococcales</taxon>
        <taxon>Microbacteriaceae</taxon>
        <taxon>Microbacterium</taxon>
    </lineage>
</organism>
<name>A0ABS7I0Y5_9MICO</name>
<dbReference type="Pfam" id="PF12697">
    <property type="entry name" value="Abhydrolase_6"/>
    <property type="match status" value="1"/>
</dbReference>
<dbReference type="PANTHER" id="PTHR43689:SF8">
    <property type="entry name" value="ALPHA_BETA-HYDROLASES SUPERFAMILY PROTEIN"/>
    <property type="match status" value="1"/>
</dbReference>
<dbReference type="RefSeq" id="WP_220289269.1">
    <property type="nucleotide sequence ID" value="NZ_JAEUAX010000005.1"/>
</dbReference>
<dbReference type="GO" id="GO:0016787">
    <property type="term" value="F:hydrolase activity"/>
    <property type="evidence" value="ECO:0007669"/>
    <property type="project" value="UniProtKB-KW"/>
</dbReference>
<comment type="caution">
    <text evidence="2">The sequence shown here is derived from an EMBL/GenBank/DDBJ whole genome shotgun (WGS) entry which is preliminary data.</text>
</comment>
<evidence type="ECO:0000313" key="2">
    <source>
        <dbReference type="EMBL" id="MBW9110462.1"/>
    </source>
</evidence>
<evidence type="ECO:0000313" key="3">
    <source>
        <dbReference type="Proteomes" id="UP000777440"/>
    </source>
</evidence>
<dbReference type="InterPro" id="IPR000073">
    <property type="entry name" value="AB_hydrolase_1"/>
</dbReference>
<keyword evidence="2" id="KW-0378">Hydrolase</keyword>
<gene>
    <name evidence="2" type="ORF">JNB61_11825</name>
</gene>
<accession>A0ABS7I0Y5</accession>
<dbReference type="PRINTS" id="PR00111">
    <property type="entry name" value="ABHYDROLASE"/>
</dbReference>
<keyword evidence="3" id="KW-1185">Reference proteome</keyword>
<sequence>MTRFVLDRPEGRLAVNTYGLADSEPTPLLFIHPVNLRGAAWTRVVCAIAGERFSVVPDLRGFGDSDTASEYDISLWAQDCLDAADEAGVRVFHAIGGSLGGAVATYLAATSPDRIASVLAFGSQLHSPNPDAAAVLSTLEHRSVNDMFTEIIPASALAPNTAQVIIDETLATTNPNTADHVRAVWIAAAGADIRDRVDAVACPVTVATGDLDLTCIPSQGREMARSLGGDYISLPGLGHLPMLEAPDVAVRILREHLARVEAVT</sequence>
<dbReference type="PANTHER" id="PTHR43689">
    <property type="entry name" value="HYDROLASE"/>
    <property type="match status" value="1"/>
</dbReference>
<dbReference type="EMBL" id="JAEUAX010000005">
    <property type="protein sequence ID" value="MBW9110462.1"/>
    <property type="molecule type" value="Genomic_DNA"/>
</dbReference>
<proteinExistence type="predicted"/>
<dbReference type="InterPro" id="IPR029058">
    <property type="entry name" value="AB_hydrolase_fold"/>
</dbReference>
<protein>
    <submittedName>
        <fullName evidence="2">Alpha/beta hydrolase</fullName>
    </submittedName>
</protein>
<reference evidence="2 3" key="1">
    <citation type="journal article" date="2021" name="MBio">
        <title>Poor Competitiveness of Bradyrhizobium in Pigeon Pea Root Colonization in Indian Soils.</title>
        <authorList>
            <person name="Chalasani D."/>
            <person name="Basu A."/>
            <person name="Pullabhotla S.V.S.R.N."/>
            <person name="Jorrin B."/>
            <person name="Neal A.L."/>
            <person name="Poole P.S."/>
            <person name="Podile A.R."/>
            <person name="Tkacz A."/>
        </authorList>
    </citation>
    <scope>NUCLEOTIDE SEQUENCE [LARGE SCALE GENOMIC DNA]</scope>
    <source>
        <strain evidence="2 3">HU12</strain>
    </source>
</reference>
<dbReference type="Gene3D" id="3.40.50.1820">
    <property type="entry name" value="alpha/beta hydrolase"/>
    <property type="match status" value="1"/>
</dbReference>
<dbReference type="Proteomes" id="UP000777440">
    <property type="component" value="Unassembled WGS sequence"/>
</dbReference>
<dbReference type="SUPFAM" id="SSF53474">
    <property type="entry name" value="alpha/beta-Hydrolases"/>
    <property type="match status" value="1"/>
</dbReference>